<evidence type="ECO:0000313" key="2">
    <source>
        <dbReference type="EMBL" id="UZF86046.1"/>
    </source>
</evidence>
<feature type="transmembrane region" description="Helical" evidence="1">
    <location>
        <begin position="47"/>
        <end position="72"/>
    </location>
</feature>
<gene>
    <name evidence="2" type="ORF">NWE54_19855</name>
</gene>
<name>A0A9E7ZS46_9HYPH</name>
<organism evidence="2">
    <name type="scientific">Bosea sp. NBC_00436</name>
    <dbReference type="NCBI Taxonomy" id="2969620"/>
    <lineage>
        <taxon>Bacteria</taxon>
        <taxon>Pseudomonadati</taxon>
        <taxon>Pseudomonadota</taxon>
        <taxon>Alphaproteobacteria</taxon>
        <taxon>Hyphomicrobiales</taxon>
        <taxon>Boseaceae</taxon>
        <taxon>Bosea</taxon>
    </lineage>
</organism>
<keyword evidence="1" id="KW-0812">Transmembrane</keyword>
<reference evidence="2" key="1">
    <citation type="submission" date="2022-08" db="EMBL/GenBank/DDBJ databases">
        <title>Complete Genome Sequences of 2 Bosea sp. soil isolates.</title>
        <authorList>
            <person name="Alvarez Arevalo M."/>
            <person name="Sterndorff E.B."/>
            <person name="Faurdal D."/>
            <person name="Joergensen T.S."/>
            <person name="Weber T."/>
        </authorList>
    </citation>
    <scope>NUCLEOTIDE SEQUENCE</scope>
    <source>
        <strain evidence="2">NBC_00436</strain>
    </source>
</reference>
<keyword evidence="1" id="KW-1133">Transmembrane helix</keyword>
<sequence>MIVLAIIGSLSAILMICWLVFSLAAFALPAFMGVNAGIWAFQSGAGILGGIVVGLIAAAATFGIGQLLLVLLRPTWAKLLVALAFVVPAVIAGYAATHGIVKHLMPGETWQIAFSIIGAVATAGTAFLRLTTMAAPEPPGQSVSRV</sequence>
<feature type="transmembrane region" description="Helical" evidence="1">
    <location>
        <begin position="109"/>
        <end position="128"/>
    </location>
</feature>
<keyword evidence="1" id="KW-0472">Membrane</keyword>
<accession>A0A9E7ZS46</accession>
<protein>
    <recommendedName>
        <fullName evidence="3">DUF4175 domain-containing protein</fullName>
    </recommendedName>
</protein>
<feature type="transmembrane region" description="Helical" evidence="1">
    <location>
        <begin position="79"/>
        <end position="97"/>
    </location>
</feature>
<evidence type="ECO:0008006" key="3">
    <source>
        <dbReference type="Google" id="ProtNLM"/>
    </source>
</evidence>
<dbReference type="EMBL" id="CP102774">
    <property type="protein sequence ID" value="UZF86046.1"/>
    <property type="molecule type" value="Genomic_DNA"/>
</dbReference>
<evidence type="ECO:0000256" key="1">
    <source>
        <dbReference type="SAM" id="Phobius"/>
    </source>
</evidence>
<proteinExistence type="predicted"/>
<feature type="transmembrane region" description="Helical" evidence="1">
    <location>
        <begin position="12"/>
        <end position="41"/>
    </location>
</feature>
<dbReference type="AlphaFoldDB" id="A0A9E7ZS46"/>